<name>A0A482IAL7_9CAUD</name>
<dbReference type="KEGG" id="vg:55012390"/>
<dbReference type="EMBL" id="MK016662">
    <property type="protein sequence ID" value="QBP05806.1"/>
    <property type="molecule type" value="Genomic_DNA"/>
</dbReference>
<evidence type="ECO:0000313" key="1">
    <source>
        <dbReference type="EMBL" id="QBP05806.1"/>
    </source>
</evidence>
<keyword evidence="2" id="KW-1185">Reference proteome</keyword>
<protein>
    <submittedName>
        <fullName evidence="1">Uncharacterized protein</fullName>
    </submittedName>
</protein>
<dbReference type="Proteomes" id="UP000295590">
    <property type="component" value="Segment"/>
</dbReference>
<sequence length="217" mass="22476">MRLSATKMGVTNQNRSLGNQLWDLAGGRPSLDLPFADNKSLVDATTGANLVDFTRASSGTYVGSDGLIKTTPVNLLTYSEQFDQWTVASNSVVTPNVAVAPDGTNTADQTFTATQTYPKIPQNAKTAAYTLVATDAGKHISITTGGVTVPSGVFAVGDAVSIYNNSGSDQTITQGASVTIRLPGTSLTGNRTLLQYGVCTLLCVSSNVFVISGSGLT</sequence>
<evidence type="ECO:0000313" key="2">
    <source>
        <dbReference type="Proteomes" id="UP000295590"/>
    </source>
</evidence>
<proteinExistence type="predicted"/>
<organism evidence="1 2">
    <name type="scientific">Synechococcus phage S-B28</name>
    <dbReference type="NCBI Taxonomy" id="2545435"/>
    <lineage>
        <taxon>Viruses</taxon>
        <taxon>Duplodnaviria</taxon>
        <taxon>Heunggongvirae</taxon>
        <taxon>Uroviricota</taxon>
        <taxon>Caudoviricetes</taxon>
        <taxon>Autographivirales</taxon>
        <taxon>Sechaudvirinae</taxon>
        <taxon>Qadamvirus</taxon>
        <taxon>Qadamvirus SB28</taxon>
    </lineage>
</organism>
<reference evidence="1 2" key="1">
    <citation type="submission" date="2018-10" db="EMBL/GenBank/DDBJ databases">
        <title>Isolation and Genetic Analysis of a Novel Cyanophage S-LB68 from the Huang Bohai.</title>
        <authorList>
            <person name="Liu X."/>
        </authorList>
    </citation>
    <scope>NUCLEOTIDE SEQUENCE [LARGE SCALE GENOMIC DNA]</scope>
</reference>
<dbReference type="GeneID" id="55012390"/>
<accession>A0A482IAL7</accession>
<dbReference type="RefSeq" id="YP_009820943.1">
    <property type="nucleotide sequence ID" value="NC_048171.1"/>
</dbReference>